<gene>
    <name evidence="1" type="ORF">DFR24_0440</name>
</gene>
<proteinExistence type="predicted"/>
<name>A0A4S3K1N4_9GAMM</name>
<dbReference type="Gene3D" id="1.25.40.10">
    <property type="entry name" value="Tetratricopeptide repeat domain"/>
    <property type="match status" value="1"/>
</dbReference>
<sequence length="205" mass="23001">MDPNSNDIESVLGFWFGGDGNRNIAATAQAKEALWWGGNRETDGLIRQRFGDLHAQALRGDLDAWCDTPRGRLALIIVVDQFSRNIHRGTPGAFAQDALARRLCVEGLAAGIDQELGLLERVFFYLPLEHSEDRADQARSVAVYESLTQAAPDALRDLFELYGQFAVDHRRVVDRFGRFPHRNAILERVSTDEERAFLEQPGSSF</sequence>
<dbReference type="Proteomes" id="UP000295341">
    <property type="component" value="Unassembled WGS sequence"/>
</dbReference>
<comment type="caution">
    <text evidence="1">The sequence shown here is derived from an EMBL/GenBank/DDBJ whole genome shotgun (WGS) entry which is preliminary data.</text>
</comment>
<dbReference type="Gene3D" id="1.20.58.320">
    <property type="entry name" value="TPR-like"/>
    <property type="match status" value="1"/>
</dbReference>
<dbReference type="InterPro" id="IPR010323">
    <property type="entry name" value="DUF924"/>
</dbReference>
<evidence type="ECO:0000313" key="1">
    <source>
        <dbReference type="EMBL" id="TDU31082.1"/>
    </source>
</evidence>
<dbReference type="InterPro" id="IPR011990">
    <property type="entry name" value="TPR-like_helical_dom_sf"/>
</dbReference>
<dbReference type="AlphaFoldDB" id="A0A4S3K1N4"/>
<accession>A0A4S3K1N4</accession>
<dbReference type="OrthoDB" id="7593450at2"/>
<organism evidence="1 2">
    <name type="scientific">Panacagrimonas perspica</name>
    <dbReference type="NCBI Taxonomy" id="381431"/>
    <lineage>
        <taxon>Bacteria</taxon>
        <taxon>Pseudomonadati</taxon>
        <taxon>Pseudomonadota</taxon>
        <taxon>Gammaproteobacteria</taxon>
        <taxon>Nevskiales</taxon>
        <taxon>Nevskiaceae</taxon>
        <taxon>Panacagrimonas</taxon>
    </lineage>
</organism>
<evidence type="ECO:0000313" key="2">
    <source>
        <dbReference type="Proteomes" id="UP000295341"/>
    </source>
</evidence>
<reference evidence="1 2" key="1">
    <citation type="submission" date="2019-03" db="EMBL/GenBank/DDBJ databases">
        <title>Genomic Encyclopedia of Type Strains, Phase IV (KMG-IV): sequencing the most valuable type-strain genomes for metagenomic binning, comparative biology and taxonomic classification.</title>
        <authorList>
            <person name="Goeker M."/>
        </authorList>
    </citation>
    <scope>NUCLEOTIDE SEQUENCE [LARGE SCALE GENOMIC DNA]</scope>
    <source>
        <strain evidence="1 2">DSM 26377</strain>
    </source>
</reference>
<dbReference type="SUPFAM" id="SSF48452">
    <property type="entry name" value="TPR-like"/>
    <property type="match status" value="1"/>
</dbReference>
<dbReference type="EMBL" id="SOBT01000008">
    <property type="protein sequence ID" value="TDU31082.1"/>
    <property type="molecule type" value="Genomic_DNA"/>
</dbReference>
<dbReference type="Pfam" id="PF06041">
    <property type="entry name" value="DUF924"/>
    <property type="match status" value="1"/>
</dbReference>
<protein>
    <submittedName>
        <fullName evidence="1">Uncharacterized protein (DUF924 family)</fullName>
    </submittedName>
</protein>
<keyword evidence="2" id="KW-1185">Reference proteome</keyword>
<dbReference type="RefSeq" id="WP_133879699.1">
    <property type="nucleotide sequence ID" value="NZ_MWIN01000022.1"/>
</dbReference>